<sequence>MKRIFIKGNEKSDITLILLHGTGGRETDLLHVAATVDQNANVLAYRGEVLEGEQTRFFERLNLRTFDEDSLKNESEKLFNQIVADSQEFGFDLTRTVLIGYSNGANIAAHMLLNHKTKFLGAMLMHPGYFSEQVSDVDLSHLNVLLTAGARDAMTTAGEAYKLKQLLEARSAKAEVKLTDGSHEIDPMEPMEGHVWLLGVK</sequence>
<dbReference type="Pfam" id="PF02230">
    <property type="entry name" value="Abhydrolase_2"/>
    <property type="match status" value="1"/>
</dbReference>
<organism evidence="2 3">
    <name type="scientific">Phocicoccus schoeneichii</name>
    <dbReference type="NCBI Taxonomy" id="1812261"/>
    <lineage>
        <taxon>Bacteria</taxon>
        <taxon>Bacillati</taxon>
        <taxon>Bacillota</taxon>
        <taxon>Bacilli</taxon>
        <taxon>Bacillales</taxon>
        <taxon>Salinicoccaceae</taxon>
        <taxon>Phocicoccus</taxon>
    </lineage>
</organism>
<dbReference type="SUPFAM" id="SSF53474">
    <property type="entry name" value="alpha/beta-Hydrolases"/>
    <property type="match status" value="1"/>
</dbReference>
<feature type="domain" description="Phospholipase/carboxylesterase/thioesterase" evidence="1">
    <location>
        <begin position="7"/>
        <end position="189"/>
    </location>
</feature>
<protein>
    <submittedName>
        <fullName evidence="2">Hydrolase MhqD</fullName>
    </submittedName>
</protein>
<gene>
    <name evidence="2" type="primary">mhqD_1</name>
    <name evidence="2" type="ORF">JEOSCH030_00233</name>
</gene>
<dbReference type="Gene3D" id="3.40.50.1820">
    <property type="entry name" value="alpha/beta hydrolase"/>
    <property type="match status" value="1"/>
</dbReference>
<evidence type="ECO:0000313" key="3">
    <source>
        <dbReference type="Proteomes" id="UP000521032"/>
    </source>
</evidence>
<keyword evidence="2" id="KW-0378">Hydrolase</keyword>
<proteinExistence type="predicted"/>
<evidence type="ECO:0000313" key="2">
    <source>
        <dbReference type="EMBL" id="CAD2072220.1"/>
    </source>
</evidence>
<dbReference type="GO" id="GO:0016787">
    <property type="term" value="F:hydrolase activity"/>
    <property type="evidence" value="ECO:0007669"/>
    <property type="project" value="UniProtKB-KW"/>
</dbReference>
<dbReference type="EMBL" id="CAJEWE010000004">
    <property type="protein sequence ID" value="CAD2072220.1"/>
    <property type="molecule type" value="Genomic_DNA"/>
</dbReference>
<keyword evidence="3" id="KW-1185">Reference proteome</keyword>
<comment type="caution">
    <text evidence="2">The sequence shown here is derived from an EMBL/GenBank/DDBJ whole genome shotgun (WGS) entry which is preliminary data.</text>
</comment>
<dbReference type="InterPro" id="IPR029058">
    <property type="entry name" value="AB_hydrolase_fold"/>
</dbReference>
<dbReference type="InterPro" id="IPR003140">
    <property type="entry name" value="PLipase/COase/thioEstase"/>
</dbReference>
<dbReference type="RefSeq" id="WP_186084723.1">
    <property type="nucleotide sequence ID" value="NZ_BMDB01000003.1"/>
</dbReference>
<dbReference type="Proteomes" id="UP000521032">
    <property type="component" value="Unassembled WGS sequence"/>
</dbReference>
<reference evidence="2 3" key="1">
    <citation type="submission" date="2020-07" db="EMBL/GenBank/DDBJ databases">
        <authorList>
            <person name="Criscuolo A."/>
        </authorList>
    </citation>
    <scope>NUCLEOTIDE SEQUENCE [LARGE SCALE GENOMIC DNA]</scope>
    <source>
        <strain evidence="3">CIP 111030</strain>
    </source>
</reference>
<accession>A0A6V7R4C6</accession>
<evidence type="ECO:0000259" key="1">
    <source>
        <dbReference type="Pfam" id="PF02230"/>
    </source>
</evidence>
<dbReference type="AlphaFoldDB" id="A0A6V7R4C6"/>
<name>A0A6V7R4C6_9BACL</name>